<reference evidence="1" key="1">
    <citation type="submission" date="2022-05" db="EMBL/GenBank/DDBJ databases">
        <title>An RpoN-dependent PEP-CTERM gene is involved in floc formation of an Aquincola tertiaricarbonis strain.</title>
        <authorList>
            <person name="Qiu D."/>
            <person name="Xia M."/>
        </authorList>
    </citation>
    <scope>NUCLEOTIDE SEQUENCE</scope>
    <source>
        <strain evidence="1">RN12</strain>
    </source>
</reference>
<proteinExistence type="predicted"/>
<dbReference type="Proteomes" id="UP001056201">
    <property type="component" value="Chromosome 2"/>
</dbReference>
<name>A0ABY4SGU5_AQUTE</name>
<sequence>MALTLPEIEEAVLRAGFVRNSSTSKVIEFKSKRSGRRLYVYQKQGLPDHADVMVHPEMDPASLFAIDGVRPNKRVEFRFGSNMAEFPKRLNKGAAPEHFGRALYVLSPAALSSLCRVYDN</sequence>
<gene>
    <name evidence="1" type="ORF">MW290_18685</name>
</gene>
<keyword evidence="2" id="KW-1185">Reference proteome</keyword>
<organism evidence="1 2">
    <name type="scientific">Aquincola tertiaricarbonis</name>
    <dbReference type="NCBI Taxonomy" id="391953"/>
    <lineage>
        <taxon>Bacteria</taxon>
        <taxon>Pseudomonadati</taxon>
        <taxon>Pseudomonadota</taxon>
        <taxon>Betaproteobacteria</taxon>
        <taxon>Burkholderiales</taxon>
        <taxon>Sphaerotilaceae</taxon>
        <taxon>Aquincola</taxon>
    </lineage>
</organism>
<protein>
    <submittedName>
        <fullName evidence="1">Uncharacterized protein</fullName>
    </submittedName>
</protein>
<evidence type="ECO:0000313" key="1">
    <source>
        <dbReference type="EMBL" id="URI10998.1"/>
    </source>
</evidence>
<dbReference type="EMBL" id="CP097636">
    <property type="protein sequence ID" value="URI10998.1"/>
    <property type="molecule type" value="Genomic_DNA"/>
</dbReference>
<accession>A0ABY4SGU5</accession>
<dbReference type="RefSeq" id="WP_250199201.1">
    <property type="nucleotide sequence ID" value="NZ_CP097636.1"/>
</dbReference>
<evidence type="ECO:0000313" key="2">
    <source>
        <dbReference type="Proteomes" id="UP001056201"/>
    </source>
</evidence>